<dbReference type="AlphaFoldDB" id="A0A840S8D8"/>
<dbReference type="EMBL" id="JACHHO010000005">
    <property type="protein sequence ID" value="MBB5205768.1"/>
    <property type="molecule type" value="Genomic_DNA"/>
</dbReference>
<evidence type="ECO:0008006" key="4">
    <source>
        <dbReference type="Google" id="ProtNLM"/>
    </source>
</evidence>
<comment type="caution">
    <text evidence="2">The sequence shown here is derived from an EMBL/GenBank/DDBJ whole genome shotgun (WGS) entry which is preliminary data.</text>
</comment>
<keyword evidence="3" id="KW-1185">Reference proteome</keyword>
<dbReference type="RefSeq" id="WP_138855284.1">
    <property type="nucleotide sequence ID" value="NZ_CP040709.1"/>
</dbReference>
<accession>A0A840S8D8</accession>
<dbReference type="InterPro" id="IPR021675">
    <property type="entry name" value="DUF3261"/>
</dbReference>
<proteinExistence type="predicted"/>
<dbReference type="Proteomes" id="UP000554837">
    <property type="component" value="Unassembled WGS sequence"/>
</dbReference>
<dbReference type="Pfam" id="PF11659">
    <property type="entry name" value="DUF3261"/>
    <property type="match status" value="1"/>
</dbReference>
<feature type="chain" id="PRO_5032369559" description="DUF3261 domain-containing protein" evidence="1">
    <location>
        <begin position="17"/>
        <end position="187"/>
    </location>
</feature>
<dbReference type="OrthoDB" id="6228084at2"/>
<organism evidence="2 3">
    <name type="scientific">Inhella inkyongensis</name>
    <dbReference type="NCBI Taxonomy" id="392593"/>
    <lineage>
        <taxon>Bacteria</taxon>
        <taxon>Pseudomonadati</taxon>
        <taxon>Pseudomonadota</taxon>
        <taxon>Betaproteobacteria</taxon>
        <taxon>Burkholderiales</taxon>
        <taxon>Sphaerotilaceae</taxon>
        <taxon>Inhella</taxon>
    </lineage>
</organism>
<sequence>MKVWFCLFALCLSACATPLPPSPLPSLRVLPADYARPLQLAQALTVEEAPADSSLPGVERRLDLLLQVDAHTLRLAALALNQRVLSVVWDGAQLQVQRHALLPAVVDPERVLRDIALVYAPLAALRASLPPGWHLDEQHDEQGQQRRLSHQGQLRVQVQGLGTSTVRIDNLAEHYRLRIESRPMEDG</sequence>
<evidence type="ECO:0000256" key="1">
    <source>
        <dbReference type="SAM" id="SignalP"/>
    </source>
</evidence>
<name>A0A840S8D8_9BURK</name>
<feature type="signal peptide" evidence="1">
    <location>
        <begin position="1"/>
        <end position="16"/>
    </location>
</feature>
<evidence type="ECO:0000313" key="3">
    <source>
        <dbReference type="Proteomes" id="UP000554837"/>
    </source>
</evidence>
<evidence type="ECO:0000313" key="2">
    <source>
        <dbReference type="EMBL" id="MBB5205768.1"/>
    </source>
</evidence>
<gene>
    <name evidence="2" type="ORF">HNQ51_003095</name>
</gene>
<protein>
    <recommendedName>
        <fullName evidence="4">DUF3261 domain-containing protein</fullName>
    </recommendedName>
</protein>
<reference evidence="2 3" key="1">
    <citation type="submission" date="2020-08" db="EMBL/GenBank/DDBJ databases">
        <title>Genomic Encyclopedia of Type Strains, Phase IV (KMG-IV): sequencing the most valuable type-strain genomes for metagenomic binning, comparative biology and taxonomic classification.</title>
        <authorList>
            <person name="Goeker M."/>
        </authorList>
    </citation>
    <scope>NUCLEOTIDE SEQUENCE [LARGE SCALE GENOMIC DNA]</scope>
    <source>
        <strain evidence="2 3">DSM 23958</strain>
    </source>
</reference>
<keyword evidence="1" id="KW-0732">Signal</keyword>